<dbReference type="Gene3D" id="1.10.8.60">
    <property type="match status" value="2"/>
</dbReference>
<proteinExistence type="predicted"/>
<dbReference type="GO" id="GO:0005524">
    <property type="term" value="F:ATP binding"/>
    <property type="evidence" value="ECO:0007669"/>
    <property type="project" value="UniProtKB-KW"/>
</dbReference>
<dbReference type="InterPro" id="IPR003960">
    <property type="entry name" value="ATPase_AAA_CS"/>
</dbReference>
<gene>
    <name evidence="4" type="primary">CIP111</name>
    <name evidence="4" type="ORF">AXF42_Ash005555</name>
</gene>
<sequence length="900" mass="98974">MTVSLATSRKQCLDEFPLESFVEGCAINFGIDVDKCLLNKPGCYFAIATILPSTKVQKNGVRLSWALTCTMGFPAIGKALFIFPFGGLLSSGHISTKNGNSHLYLQRSKELKLIPLPQSAGEADSPIIPCYASEVSFPVCSPFQLKKFQGPAASVDSSTCLDASALKLALADEKMKVVLENYASRWLYGRYLLHGNPVAVPICGQIWIFLVESTDGSTCQEFAREVRRKMLSCVAQTAFNSEEDYFLLLVEAKTKVSVSGPTTVAEENPYGNVFSAEYAFESTLDKELSEIPQLGGLSNEYATLKEIIQDSLENMGQFPRRCKGVVLHGPLGAGKTTLVWSCAHDTGVHLLLIGPEIFSQCYGESEQALCDIFDSARKAAPSVVFIDQLEAVAPARKDGGERLSLGIVTTLLKLVDDIRESDGILVIAATNSPDNIDPALCRRGRLDRVIKLGVPTPLQRLDILHTLLNEMDHSLSNKELESLAFCTHGFVGADLAGLCTEAAMNAVRRYSKYETQGKHLDSSSTGVFDEDNQDANACKVGERPSHSELKSLSSLFSELTVLSGPVGPDKFKTIHESDLRCCSYSSDIDEKFSLKIIADDFENANMNKKPCVMREVKLEIPKVRWEDVGGQREIKRQLIEAVQWLQIRPDPFKRMGIPRPKGILMIGPPGCSKTLMARAVAFESRLNFLSVKGPELYSKWVGDSEKAVRSIFEKARANCPTIIFFDEIDGLAVTRGQENDGTSVTDRVVTQLLLEMDGLDERVGVIVIAATNRPDKIDPALLRPGRFDRILDVQPPDEMDREDIFQIHTRNMACSADVSFKELASLTMGYTGADIKLVCDLSIIAALEESLEISEISMKHFRIAVGRVSPSEDGVTFYEPEQFRRFVPGGSARVELPEAI</sequence>
<feature type="domain" description="AAA+ ATPase" evidence="3">
    <location>
        <begin position="659"/>
        <end position="797"/>
    </location>
</feature>
<keyword evidence="5" id="KW-1185">Reference proteome</keyword>
<keyword evidence="2" id="KW-0067">ATP-binding</keyword>
<dbReference type="InterPro" id="IPR003593">
    <property type="entry name" value="AAA+_ATPase"/>
</dbReference>
<dbReference type="OrthoDB" id="27435at2759"/>
<accession>A0A2I0B7A4</accession>
<dbReference type="GO" id="GO:0009507">
    <property type="term" value="C:chloroplast"/>
    <property type="evidence" value="ECO:0007669"/>
    <property type="project" value="TreeGrafter"/>
</dbReference>
<dbReference type="Proteomes" id="UP000236161">
    <property type="component" value="Unassembled WGS sequence"/>
</dbReference>
<dbReference type="InterPro" id="IPR041569">
    <property type="entry name" value="AAA_lid_3"/>
</dbReference>
<dbReference type="STRING" id="1088818.A0A2I0B7A4"/>
<dbReference type="InterPro" id="IPR027417">
    <property type="entry name" value="P-loop_NTPase"/>
</dbReference>
<dbReference type="AlphaFoldDB" id="A0A2I0B7A4"/>
<dbReference type="InterPro" id="IPR003959">
    <property type="entry name" value="ATPase_AAA_core"/>
</dbReference>
<dbReference type="Gene3D" id="3.40.50.300">
    <property type="entry name" value="P-loop containing nucleotide triphosphate hydrolases"/>
    <property type="match status" value="2"/>
</dbReference>
<name>A0A2I0B7A4_9ASPA</name>
<dbReference type="CDD" id="cd19511">
    <property type="entry name" value="RecA-like_CDC48_r2-like"/>
    <property type="match status" value="1"/>
</dbReference>
<dbReference type="SUPFAM" id="SSF52540">
    <property type="entry name" value="P-loop containing nucleoside triphosphate hydrolases"/>
    <property type="match status" value="2"/>
</dbReference>
<dbReference type="InterPro" id="IPR050168">
    <property type="entry name" value="AAA_ATPase_domain"/>
</dbReference>
<dbReference type="Pfam" id="PF00004">
    <property type="entry name" value="AAA"/>
    <property type="match status" value="2"/>
</dbReference>
<dbReference type="Pfam" id="PF17862">
    <property type="entry name" value="AAA_lid_3"/>
    <property type="match status" value="2"/>
</dbReference>
<organism evidence="4 5">
    <name type="scientific">Apostasia shenzhenica</name>
    <dbReference type="NCBI Taxonomy" id="1088818"/>
    <lineage>
        <taxon>Eukaryota</taxon>
        <taxon>Viridiplantae</taxon>
        <taxon>Streptophyta</taxon>
        <taxon>Embryophyta</taxon>
        <taxon>Tracheophyta</taxon>
        <taxon>Spermatophyta</taxon>
        <taxon>Magnoliopsida</taxon>
        <taxon>Liliopsida</taxon>
        <taxon>Asparagales</taxon>
        <taxon>Orchidaceae</taxon>
        <taxon>Apostasioideae</taxon>
        <taxon>Apostasia</taxon>
    </lineage>
</organism>
<dbReference type="GO" id="GO:0016887">
    <property type="term" value="F:ATP hydrolysis activity"/>
    <property type="evidence" value="ECO:0007669"/>
    <property type="project" value="InterPro"/>
</dbReference>
<dbReference type="PANTHER" id="PTHR23077:SF27">
    <property type="entry name" value="ATPASE FAMILY GENE 2 PROTEIN HOMOLOG A"/>
    <property type="match status" value="1"/>
</dbReference>
<dbReference type="FunFam" id="3.40.50.300:FF:000661">
    <property type="entry name" value="calmodulin-interacting protein 111 isoform X1"/>
    <property type="match status" value="1"/>
</dbReference>
<evidence type="ECO:0000259" key="3">
    <source>
        <dbReference type="SMART" id="SM00382"/>
    </source>
</evidence>
<feature type="domain" description="AAA+ ATPase" evidence="3">
    <location>
        <begin position="321"/>
        <end position="456"/>
    </location>
</feature>
<reference evidence="4 5" key="1">
    <citation type="journal article" date="2017" name="Nature">
        <title>The Apostasia genome and the evolution of orchids.</title>
        <authorList>
            <person name="Zhang G.Q."/>
            <person name="Liu K.W."/>
            <person name="Li Z."/>
            <person name="Lohaus R."/>
            <person name="Hsiao Y.Y."/>
            <person name="Niu S.C."/>
            <person name="Wang J.Y."/>
            <person name="Lin Y.C."/>
            <person name="Xu Q."/>
            <person name="Chen L.J."/>
            <person name="Yoshida K."/>
            <person name="Fujiwara S."/>
            <person name="Wang Z.W."/>
            <person name="Zhang Y.Q."/>
            <person name="Mitsuda N."/>
            <person name="Wang M."/>
            <person name="Liu G.H."/>
            <person name="Pecoraro L."/>
            <person name="Huang H.X."/>
            <person name="Xiao X.J."/>
            <person name="Lin M."/>
            <person name="Wu X.Y."/>
            <person name="Wu W.L."/>
            <person name="Chen Y.Y."/>
            <person name="Chang S.B."/>
            <person name="Sakamoto S."/>
            <person name="Ohme-Takagi M."/>
            <person name="Yagi M."/>
            <person name="Zeng S.J."/>
            <person name="Shen C.Y."/>
            <person name="Yeh C.M."/>
            <person name="Luo Y.B."/>
            <person name="Tsai W.C."/>
            <person name="Van de Peer Y."/>
            <person name="Liu Z.J."/>
        </authorList>
    </citation>
    <scope>NUCLEOTIDE SEQUENCE [LARGE SCALE GENOMIC DNA]</scope>
    <source>
        <strain evidence="5">cv. Shenzhen</strain>
        <tissue evidence="4">Stem</tissue>
    </source>
</reference>
<dbReference type="EMBL" id="KZ451908">
    <property type="protein sequence ID" value="PKA63660.1"/>
    <property type="molecule type" value="Genomic_DNA"/>
</dbReference>
<dbReference type="Pfam" id="PF26429">
    <property type="entry name" value="DPBB_CI111"/>
    <property type="match status" value="1"/>
</dbReference>
<dbReference type="InterPro" id="IPR058958">
    <property type="entry name" value="DPBB_CI111"/>
</dbReference>
<evidence type="ECO:0000313" key="5">
    <source>
        <dbReference type="Proteomes" id="UP000236161"/>
    </source>
</evidence>
<evidence type="ECO:0000256" key="1">
    <source>
        <dbReference type="ARBA" id="ARBA00022741"/>
    </source>
</evidence>
<dbReference type="PANTHER" id="PTHR23077">
    <property type="entry name" value="AAA-FAMILY ATPASE"/>
    <property type="match status" value="1"/>
</dbReference>
<dbReference type="PROSITE" id="PS00674">
    <property type="entry name" value="AAA"/>
    <property type="match status" value="2"/>
</dbReference>
<protein>
    <submittedName>
        <fullName evidence="4">Calmodulin-interacting protein 111</fullName>
    </submittedName>
</protein>
<evidence type="ECO:0000256" key="2">
    <source>
        <dbReference type="ARBA" id="ARBA00022840"/>
    </source>
</evidence>
<keyword evidence="1" id="KW-0547">Nucleotide-binding</keyword>
<evidence type="ECO:0000313" key="4">
    <source>
        <dbReference type="EMBL" id="PKA63660.1"/>
    </source>
</evidence>
<dbReference type="SMART" id="SM00382">
    <property type="entry name" value="AAA"/>
    <property type="match status" value="2"/>
</dbReference>